<gene>
    <name evidence="2" type="ordered locus">Psta_0526</name>
</gene>
<proteinExistence type="predicted"/>
<evidence type="ECO:0000313" key="3">
    <source>
        <dbReference type="Proteomes" id="UP000001887"/>
    </source>
</evidence>
<dbReference type="PANTHER" id="PTHR43685:SF2">
    <property type="entry name" value="GLYCOSYLTRANSFERASE 2-LIKE DOMAIN-CONTAINING PROTEIN"/>
    <property type="match status" value="1"/>
</dbReference>
<dbReference type="OrthoDB" id="9784574at2"/>
<evidence type="ECO:0000313" key="2">
    <source>
        <dbReference type="EMBL" id="ADB15213.1"/>
    </source>
</evidence>
<protein>
    <submittedName>
        <fullName evidence="2">Glycosyl transferase family 2</fullName>
    </submittedName>
</protein>
<dbReference type="eggNOG" id="COG0463">
    <property type="taxonomic scope" value="Bacteria"/>
</dbReference>
<feature type="domain" description="Glycosyltransferase 2-like" evidence="1">
    <location>
        <begin position="9"/>
        <end position="103"/>
    </location>
</feature>
<dbReference type="KEGG" id="psl:Psta_0526"/>
<dbReference type="Pfam" id="PF00535">
    <property type="entry name" value="Glycos_transf_2"/>
    <property type="match status" value="1"/>
</dbReference>
<sequence length="327" mass="36919">MTQRSIRFSVVTPTYNRRPVLERAIRSVQAQTCSDYEHLIVDDGSTDSTRDYVKSLRDPRIRFIELAEHRGANWARNVGIEAARSSWITFLDSDDEFLPHRLQWLSQICTTQADARLLLSSFETHKRQRRVDAVNPALLLSGTQLEQALMGYGICIAGTSITVRRDHLLAAGGFDPTIFRLQDREVLLRLSRLGGAQLLSNVDWVKHPSVDSISLPREGYVEALGELLQANPELCAKYREITGYHVTRHLLSDLFRGRWSQAWSAYRANRRAAALRFGLWELVRGYRTAASQRRAWSVTTKHRPAATNSPLALPTAIAEPARISSAA</sequence>
<accession>D2R3I2</accession>
<dbReference type="SUPFAM" id="SSF53448">
    <property type="entry name" value="Nucleotide-diphospho-sugar transferases"/>
    <property type="match status" value="1"/>
</dbReference>
<dbReference type="CDD" id="cd00761">
    <property type="entry name" value="Glyco_tranf_GTA_type"/>
    <property type="match status" value="1"/>
</dbReference>
<dbReference type="PANTHER" id="PTHR43685">
    <property type="entry name" value="GLYCOSYLTRANSFERASE"/>
    <property type="match status" value="1"/>
</dbReference>
<dbReference type="Proteomes" id="UP000001887">
    <property type="component" value="Chromosome"/>
</dbReference>
<organism evidence="2 3">
    <name type="scientific">Pirellula staleyi (strain ATCC 27377 / DSM 6068 / ICPB 4128)</name>
    <name type="common">Pirella staleyi</name>
    <dbReference type="NCBI Taxonomy" id="530564"/>
    <lineage>
        <taxon>Bacteria</taxon>
        <taxon>Pseudomonadati</taxon>
        <taxon>Planctomycetota</taxon>
        <taxon>Planctomycetia</taxon>
        <taxon>Pirellulales</taxon>
        <taxon>Pirellulaceae</taxon>
        <taxon>Pirellula</taxon>
    </lineage>
</organism>
<dbReference type="InterPro" id="IPR001173">
    <property type="entry name" value="Glyco_trans_2-like"/>
</dbReference>
<dbReference type="AlphaFoldDB" id="D2R3I2"/>
<name>D2R3I2_PIRSD</name>
<dbReference type="GO" id="GO:0016740">
    <property type="term" value="F:transferase activity"/>
    <property type="evidence" value="ECO:0007669"/>
    <property type="project" value="UniProtKB-KW"/>
</dbReference>
<reference evidence="2 3" key="1">
    <citation type="journal article" date="2009" name="Stand. Genomic Sci.">
        <title>Complete genome sequence of Pirellula staleyi type strain (ATCC 27377).</title>
        <authorList>
            <person name="Clum A."/>
            <person name="Tindall B.J."/>
            <person name="Sikorski J."/>
            <person name="Ivanova N."/>
            <person name="Mavrommatis K."/>
            <person name="Lucas S."/>
            <person name="Glavina del Rio T."/>
            <person name="Nolan M."/>
            <person name="Chen F."/>
            <person name="Tice H."/>
            <person name="Pitluck S."/>
            <person name="Cheng J.F."/>
            <person name="Chertkov O."/>
            <person name="Brettin T."/>
            <person name="Han C."/>
            <person name="Detter J.C."/>
            <person name="Kuske C."/>
            <person name="Bruce D."/>
            <person name="Goodwin L."/>
            <person name="Ovchinikova G."/>
            <person name="Pati A."/>
            <person name="Mikhailova N."/>
            <person name="Chen A."/>
            <person name="Palaniappan K."/>
            <person name="Land M."/>
            <person name="Hauser L."/>
            <person name="Chang Y.J."/>
            <person name="Jeffries C.D."/>
            <person name="Chain P."/>
            <person name="Rohde M."/>
            <person name="Goker M."/>
            <person name="Bristow J."/>
            <person name="Eisen J.A."/>
            <person name="Markowitz V."/>
            <person name="Hugenholtz P."/>
            <person name="Kyrpides N.C."/>
            <person name="Klenk H.P."/>
            <person name="Lapidus A."/>
        </authorList>
    </citation>
    <scope>NUCLEOTIDE SEQUENCE [LARGE SCALE GENOMIC DNA]</scope>
    <source>
        <strain evidence="3">ATCC 27377 / DSM 6068 / ICPB 4128</strain>
    </source>
</reference>
<keyword evidence="2" id="KW-0808">Transferase</keyword>
<dbReference type="EMBL" id="CP001848">
    <property type="protein sequence ID" value="ADB15213.1"/>
    <property type="molecule type" value="Genomic_DNA"/>
</dbReference>
<keyword evidence="3" id="KW-1185">Reference proteome</keyword>
<dbReference type="Gene3D" id="3.90.550.10">
    <property type="entry name" value="Spore Coat Polysaccharide Biosynthesis Protein SpsA, Chain A"/>
    <property type="match status" value="1"/>
</dbReference>
<dbReference type="CAZy" id="GT2">
    <property type="family name" value="Glycosyltransferase Family 2"/>
</dbReference>
<dbReference type="HOGENOM" id="CLU_025996_0_0_0"/>
<dbReference type="InterPro" id="IPR050834">
    <property type="entry name" value="Glycosyltransf_2"/>
</dbReference>
<evidence type="ECO:0000259" key="1">
    <source>
        <dbReference type="Pfam" id="PF00535"/>
    </source>
</evidence>
<dbReference type="InterPro" id="IPR029044">
    <property type="entry name" value="Nucleotide-diphossugar_trans"/>
</dbReference>
<dbReference type="STRING" id="530564.Psta_0526"/>